<dbReference type="CDD" id="cd07005">
    <property type="entry name" value="cupin_WbuC-like"/>
    <property type="match status" value="1"/>
</dbReference>
<evidence type="ECO:0000313" key="2">
    <source>
        <dbReference type="EMBL" id="MBR8536410.1"/>
    </source>
</evidence>
<dbReference type="InterPro" id="IPR011051">
    <property type="entry name" value="RmlC_Cupin_sf"/>
</dbReference>
<dbReference type="Proteomes" id="UP000679220">
    <property type="component" value="Unassembled WGS sequence"/>
</dbReference>
<dbReference type="SUPFAM" id="SSF51182">
    <property type="entry name" value="RmlC-like cupins"/>
    <property type="match status" value="1"/>
</dbReference>
<name>A0A941F668_9BACT</name>
<dbReference type="Gene3D" id="2.60.120.10">
    <property type="entry name" value="Jelly Rolls"/>
    <property type="match status" value="1"/>
</dbReference>
<proteinExistence type="predicted"/>
<comment type="caution">
    <text evidence="2">The sequence shown here is derived from an EMBL/GenBank/DDBJ whole genome shotgun (WGS) entry which is preliminary data.</text>
</comment>
<sequence>MMIIDKKLLNTLSAKAVNSVRKRMNYNFHPTPDDPLQRMLNVLNPGSYVQPHKHESPDKREAFIILSGRLLVILFDKDGHIEEHCTLDHSKGIYGIEIPPGTYHTIVALEANTCVYEVKDGPYSPDDDKHFAPWAPAEGMIPESANYLNHLLDKTKKATLS</sequence>
<feature type="domain" description="Cupin fold metalloprotein WbuC cupin" evidence="1">
    <location>
        <begin position="4"/>
        <end position="87"/>
    </location>
</feature>
<protein>
    <submittedName>
        <fullName evidence="2">WbuC family cupin fold metalloprotein</fullName>
    </submittedName>
</protein>
<dbReference type="InterPro" id="IPR014710">
    <property type="entry name" value="RmlC-like_jellyroll"/>
</dbReference>
<keyword evidence="3" id="KW-1185">Reference proteome</keyword>
<dbReference type="NCBIfam" id="TIGR04366">
    <property type="entry name" value="cupin_WbuC"/>
    <property type="match status" value="1"/>
</dbReference>
<dbReference type="InterPro" id="IPR046058">
    <property type="entry name" value="WbuC_cupin"/>
</dbReference>
<dbReference type="EMBL" id="JAGTAR010000019">
    <property type="protein sequence ID" value="MBR8536410.1"/>
    <property type="molecule type" value="Genomic_DNA"/>
</dbReference>
<dbReference type="AlphaFoldDB" id="A0A941F668"/>
<evidence type="ECO:0000313" key="3">
    <source>
        <dbReference type="Proteomes" id="UP000679220"/>
    </source>
</evidence>
<evidence type="ECO:0000259" key="1">
    <source>
        <dbReference type="Pfam" id="PF19480"/>
    </source>
</evidence>
<accession>A0A941F668</accession>
<reference evidence="2" key="1">
    <citation type="journal article" date="2018" name="Int. J. Syst. Evol. Microbiol.">
        <title>Carboxylicivirga sediminis sp. nov., isolated from coastal sediment.</title>
        <authorList>
            <person name="Wang F.Q."/>
            <person name="Ren L.H."/>
            <person name="Zou R.J."/>
            <person name="Sun Y.Z."/>
            <person name="Liu X.J."/>
            <person name="Jiang F."/>
            <person name="Liu L.J."/>
        </authorList>
    </citation>
    <scope>NUCLEOTIDE SEQUENCE</scope>
    <source>
        <strain evidence="2">JR1</strain>
    </source>
</reference>
<organism evidence="2 3">
    <name type="scientific">Carboxylicivirga sediminis</name>
    <dbReference type="NCBI Taxonomy" id="2006564"/>
    <lineage>
        <taxon>Bacteria</taxon>
        <taxon>Pseudomonadati</taxon>
        <taxon>Bacteroidota</taxon>
        <taxon>Bacteroidia</taxon>
        <taxon>Marinilabiliales</taxon>
        <taxon>Marinilabiliaceae</taxon>
        <taxon>Carboxylicivirga</taxon>
    </lineage>
</organism>
<dbReference type="Pfam" id="PF19480">
    <property type="entry name" value="DUF6016"/>
    <property type="match status" value="1"/>
</dbReference>
<dbReference type="InterPro" id="IPR027565">
    <property type="entry name" value="Cupin_WbuC"/>
</dbReference>
<gene>
    <name evidence="2" type="ORF">KDU71_12630</name>
</gene>
<reference evidence="2" key="2">
    <citation type="submission" date="2021-04" db="EMBL/GenBank/DDBJ databases">
        <authorList>
            <person name="Zhang T."/>
            <person name="Zhang Y."/>
            <person name="Lu D."/>
            <person name="Zuo D."/>
            <person name="Du Z."/>
        </authorList>
    </citation>
    <scope>NUCLEOTIDE SEQUENCE</scope>
    <source>
        <strain evidence="2">JR1</strain>
    </source>
</reference>